<evidence type="ECO:0000313" key="2">
    <source>
        <dbReference type="EMBL" id="KIP11389.1"/>
    </source>
</evidence>
<gene>
    <name evidence="2" type="ORF">PHLGIDRAFT_473299</name>
</gene>
<keyword evidence="3" id="KW-1185">Reference proteome</keyword>
<reference evidence="2 3" key="1">
    <citation type="journal article" date="2014" name="PLoS Genet.">
        <title>Analysis of the Phlebiopsis gigantea genome, transcriptome and secretome provides insight into its pioneer colonization strategies of wood.</title>
        <authorList>
            <person name="Hori C."/>
            <person name="Ishida T."/>
            <person name="Igarashi K."/>
            <person name="Samejima M."/>
            <person name="Suzuki H."/>
            <person name="Master E."/>
            <person name="Ferreira P."/>
            <person name="Ruiz-Duenas F.J."/>
            <person name="Held B."/>
            <person name="Canessa P."/>
            <person name="Larrondo L.F."/>
            <person name="Schmoll M."/>
            <person name="Druzhinina I.S."/>
            <person name="Kubicek C.P."/>
            <person name="Gaskell J.A."/>
            <person name="Kersten P."/>
            <person name="St John F."/>
            <person name="Glasner J."/>
            <person name="Sabat G."/>
            <person name="Splinter BonDurant S."/>
            <person name="Syed K."/>
            <person name="Yadav J."/>
            <person name="Mgbeahuruike A.C."/>
            <person name="Kovalchuk A."/>
            <person name="Asiegbu F.O."/>
            <person name="Lackner G."/>
            <person name="Hoffmeister D."/>
            <person name="Rencoret J."/>
            <person name="Gutierrez A."/>
            <person name="Sun H."/>
            <person name="Lindquist E."/>
            <person name="Barry K."/>
            <person name="Riley R."/>
            <person name="Grigoriev I.V."/>
            <person name="Henrissat B."/>
            <person name="Kues U."/>
            <person name="Berka R.M."/>
            <person name="Martinez A.T."/>
            <person name="Covert S.F."/>
            <person name="Blanchette R.A."/>
            <person name="Cullen D."/>
        </authorList>
    </citation>
    <scope>NUCLEOTIDE SEQUENCE [LARGE SCALE GENOMIC DNA]</scope>
    <source>
        <strain evidence="2 3">11061_1 CR5-6</strain>
    </source>
</reference>
<feature type="region of interest" description="Disordered" evidence="1">
    <location>
        <begin position="1"/>
        <end position="25"/>
    </location>
</feature>
<dbReference type="EMBL" id="KN840446">
    <property type="protein sequence ID" value="KIP11389.1"/>
    <property type="molecule type" value="Genomic_DNA"/>
</dbReference>
<dbReference type="HOGENOM" id="CLU_1571227_0_0_1"/>
<accession>A0A0C3P0V6</accession>
<protein>
    <submittedName>
        <fullName evidence="2">Uncharacterized protein</fullName>
    </submittedName>
</protein>
<evidence type="ECO:0000256" key="1">
    <source>
        <dbReference type="SAM" id="MobiDB-lite"/>
    </source>
</evidence>
<name>A0A0C3P0V6_PHLG1</name>
<evidence type="ECO:0000313" key="3">
    <source>
        <dbReference type="Proteomes" id="UP000053257"/>
    </source>
</evidence>
<sequence>MGYPQRFTPAAMETNRSTQGYSRRTPPYLSHRCGRGIRLRLNILTRVRNPSAVYVYDEFIDWDPSREAFHGSHGRVLYRDLLKPIGWSYRPAVIGDTVSAQPLEPLQIDLPPIISRETSDEDMDVLDEAAKYTDFEDYAQLMRSPNPSNGLEIYSELPEAGSLLISDFSL</sequence>
<proteinExistence type="predicted"/>
<organism evidence="2 3">
    <name type="scientific">Phlebiopsis gigantea (strain 11061_1 CR5-6)</name>
    <name type="common">White-rot fungus</name>
    <name type="synonym">Peniophora gigantea</name>
    <dbReference type="NCBI Taxonomy" id="745531"/>
    <lineage>
        <taxon>Eukaryota</taxon>
        <taxon>Fungi</taxon>
        <taxon>Dikarya</taxon>
        <taxon>Basidiomycota</taxon>
        <taxon>Agaricomycotina</taxon>
        <taxon>Agaricomycetes</taxon>
        <taxon>Polyporales</taxon>
        <taxon>Phanerochaetaceae</taxon>
        <taxon>Phlebiopsis</taxon>
    </lineage>
</organism>
<dbReference type="AlphaFoldDB" id="A0A0C3P0V6"/>
<dbReference type="Proteomes" id="UP000053257">
    <property type="component" value="Unassembled WGS sequence"/>
</dbReference>